<evidence type="ECO:0000313" key="2">
    <source>
        <dbReference type="Proteomes" id="UP000027222"/>
    </source>
</evidence>
<dbReference type="Proteomes" id="UP000027222">
    <property type="component" value="Unassembled WGS sequence"/>
</dbReference>
<sequence length="133" mass="15146">MSSKVVLTKEQKIVQSNASFYLNYLNTKLIASLAGIDSVPPCRYGERMPRVSPTTPSRTATGRAYDQIRLYGACDNHSLHALFLCSHVTKAHDLLEYLQRLLAEQPRNEHRIKFVDRQLAAIVLATMDWWADQ</sequence>
<organism evidence="1 2">
    <name type="scientific">Galerina marginata (strain CBS 339.88)</name>
    <dbReference type="NCBI Taxonomy" id="685588"/>
    <lineage>
        <taxon>Eukaryota</taxon>
        <taxon>Fungi</taxon>
        <taxon>Dikarya</taxon>
        <taxon>Basidiomycota</taxon>
        <taxon>Agaricomycotina</taxon>
        <taxon>Agaricomycetes</taxon>
        <taxon>Agaricomycetidae</taxon>
        <taxon>Agaricales</taxon>
        <taxon>Agaricineae</taxon>
        <taxon>Strophariaceae</taxon>
        <taxon>Galerina</taxon>
    </lineage>
</organism>
<dbReference type="HOGENOM" id="CLU_1906891_0_0_1"/>
<reference evidence="2" key="1">
    <citation type="journal article" date="2014" name="Proc. Natl. Acad. Sci. U.S.A.">
        <title>Extensive sampling of basidiomycete genomes demonstrates inadequacy of the white-rot/brown-rot paradigm for wood decay fungi.</title>
        <authorList>
            <person name="Riley R."/>
            <person name="Salamov A.A."/>
            <person name="Brown D.W."/>
            <person name="Nagy L.G."/>
            <person name="Floudas D."/>
            <person name="Held B.W."/>
            <person name="Levasseur A."/>
            <person name="Lombard V."/>
            <person name="Morin E."/>
            <person name="Otillar R."/>
            <person name="Lindquist E.A."/>
            <person name="Sun H."/>
            <person name="LaButti K.M."/>
            <person name="Schmutz J."/>
            <person name="Jabbour D."/>
            <person name="Luo H."/>
            <person name="Baker S.E."/>
            <person name="Pisabarro A.G."/>
            <person name="Walton J.D."/>
            <person name="Blanchette R.A."/>
            <person name="Henrissat B."/>
            <person name="Martin F."/>
            <person name="Cullen D."/>
            <person name="Hibbett D.S."/>
            <person name="Grigoriev I.V."/>
        </authorList>
    </citation>
    <scope>NUCLEOTIDE SEQUENCE [LARGE SCALE GENOMIC DNA]</scope>
    <source>
        <strain evidence="2">CBS 339.88</strain>
    </source>
</reference>
<keyword evidence="2" id="KW-1185">Reference proteome</keyword>
<accession>A0A067SGZ6</accession>
<protein>
    <submittedName>
        <fullName evidence="1">Uncharacterized protein</fullName>
    </submittedName>
</protein>
<name>A0A067SGZ6_GALM3</name>
<gene>
    <name evidence="1" type="ORF">GALMADRAFT_148188</name>
</gene>
<dbReference type="EMBL" id="KL142428">
    <property type="protein sequence ID" value="KDR66013.1"/>
    <property type="molecule type" value="Genomic_DNA"/>
</dbReference>
<proteinExistence type="predicted"/>
<dbReference type="AlphaFoldDB" id="A0A067SGZ6"/>
<evidence type="ECO:0000313" key="1">
    <source>
        <dbReference type="EMBL" id="KDR66013.1"/>
    </source>
</evidence>